<dbReference type="SUPFAM" id="SSF47459">
    <property type="entry name" value="HLH, helix-loop-helix DNA-binding domain"/>
    <property type="match status" value="1"/>
</dbReference>
<feature type="domain" description="BHLH" evidence="6">
    <location>
        <begin position="81"/>
        <end position="133"/>
    </location>
</feature>
<proteinExistence type="predicted"/>
<dbReference type="FunFam" id="4.10.280.10:FF:000029">
    <property type="entry name" value="Achaete-scute family bHLH transcription factor 1"/>
    <property type="match status" value="1"/>
</dbReference>
<dbReference type="PROSITE" id="PS50888">
    <property type="entry name" value="BHLH"/>
    <property type="match status" value="1"/>
</dbReference>
<keyword evidence="8" id="KW-1185">Reference proteome</keyword>
<evidence type="ECO:0000313" key="7">
    <source>
        <dbReference type="EMBL" id="CAC5417010.1"/>
    </source>
</evidence>
<organism evidence="7 8">
    <name type="scientific">Mytilus coruscus</name>
    <name type="common">Sea mussel</name>
    <dbReference type="NCBI Taxonomy" id="42192"/>
    <lineage>
        <taxon>Eukaryota</taxon>
        <taxon>Metazoa</taxon>
        <taxon>Spiralia</taxon>
        <taxon>Lophotrochozoa</taxon>
        <taxon>Mollusca</taxon>
        <taxon>Bivalvia</taxon>
        <taxon>Autobranchia</taxon>
        <taxon>Pteriomorphia</taxon>
        <taxon>Mytilida</taxon>
        <taxon>Mytiloidea</taxon>
        <taxon>Mytilidae</taxon>
        <taxon>Mytilinae</taxon>
        <taxon>Mytilus</taxon>
    </lineage>
</organism>
<dbReference type="InterPro" id="IPR050283">
    <property type="entry name" value="E-box_TF_Regulators"/>
</dbReference>
<dbReference type="GO" id="GO:0005634">
    <property type="term" value="C:nucleus"/>
    <property type="evidence" value="ECO:0007669"/>
    <property type="project" value="UniProtKB-SubCell"/>
</dbReference>
<evidence type="ECO:0000256" key="5">
    <source>
        <dbReference type="SAM" id="MobiDB-lite"/>
    </source>
</evidence>
<feature type="compositionally biased region" description="Low complexity" evidence="5">
    <location>
        <begin position="298"/>
        <end position="309"/>
    </location>
</feature>
<dbReference type="InterPro" id="IPR011598">
    <property type="entry name" value="bHLH_dom"/>
</dbReference>
<sequence length="325" mass="37095">MASTISLVPIQALTSINNNGVQMTGPFILVRTTTTVAQQVQAQRRLKKQEPLSPKEPEMLRCKRRTDGKGLHHLLPKPQPATVARRNERERNRVKMVNLGFETLRDHVPDGKKNKKLSKVDTLKSAVEYIKQLRQLLIYTDGEIMDSENENDSRSKLQQNIDSEIHQSVQFLQNQNNCNNDNRTVCESEHCHSDKENYQSGNLYHNNNNGHVMAYPNIDEEIDEIQDSRVTYQPLQTFNYNPDNTISFDTTKTGYTGDKTMSFDTGSTTSGYSSDNYQYQYSPMQHSPATSYISMQHSPSASENLSESFSSEEDELPDLRSFFPL</sequence>
<feature type="region of interest" description="Disordered" evidence="5">
    <location>
        <begin position="288"/>
        <end position="325"/>
    </location>
</feature>
<dbReference type="CDD" id="cd19723">
    <property type="entry name" value="bHLH_TS_ASCL1_like"/>
    <property type="match status" value="1"/>
</dbReference>
<dbReference type="GO" id="GO:0000977">
    <property type="term" value="F:RNA polymerase II transcription regulatory region sequence-specific DNA binding"/>
    <property type="evidence" value="ECO:0007669"/>
    <property type="project" value="TreeGrafter"/>
</dbReference>
<reference evidence="7 8" key="1">
    <citation type="submission" date="2020-06" db="EMBL/GenBank/DDBJ databases">
        <authorList>
            <person name="Li R."/>
            <person name="Bekaert M."/>
        </authorList>
    </citation>
    <scope>NUCLEOTIDE SEQUENCE [LARGE SCALE GENOMIC DNA]</scope>
    <source>
        <strain evidence="8">wild</strain>
    </source>
</reference>
<keyword evidence="2" id="KW-0524">Neurogenesis</keyword>
<dbReference type="Proteomes" id="UP000507470">
    <property type="component" value="Unassembled WGS sequence"/>
</dbReference>
<dbReference type="SMART" id="SM00353">
    <property type="entry name" value="HLH"/>
    <property type="match status" value="1"/>
</dbReference>
<accession>A0A6J8E9A5</accession>
<name>A0A6J8E9A5_MYTCO</name>
<gene>
    <name evidence="7" type="ORF">MCOR_49566</name>
</gene>
<keyword evidence="3" id="KW-0238">DNA-binding</keyword>
<dbReference type="Gene3D" id="4.10.280.10">
    <property type="entry name" value="Helix-loop-helix DNA-binding domain"/>
    <property type="match status" value="1"/>
</dbReference>
<dbReference type="PANTHER" id="PTHR23349">
    <property type="entry name" value="BASIC HELIX-LOOP-HELIX TRANSCRIPTION FACTOR, TWIST"/>
    <property type="match status" value="1"/>
</dbReference>
<feature type="compositionally biased region" description="Polar residues" evidence="5">
    <location>
        <begin position="288"/>
        <end position="297"/>
    </location>
</feature>
<dbReference type="PANTHER" id="PTHR23349:SF108">
    <property type="entry name" value="BHLH DOMAIN-CONTAINING PROTEIN"/>
    <property type="match status" value="1"/>
</dbReference>
<dbReference type="InterPro" id="IPR036638">
    <property type="entry name" value="HLH_DNA-bd_sf"/>
</dbReference>
<dbReference type="OrthoDB" id="5976910at2759"/>
<evidence type="ECO:0000256" key="3">
    <source>
        <dbReference type="ARBA" id="ARBA00023125"/>
    </source>
</evidence>
<dbReference type="GO" id="GO:0046983">
    <property type="term" value="F:protein dimerization activity"/>
    <property type="evidence" value="ECO:0007669"/>
    <property type="project" value="InterPro"/>
</dbReference>
<dbReference type="GO" id="GO:0007399">
    <property type="term" value="P:nervous system development"/>
    <property type="evidence" value="ECO:0007669"/>
    <property type="project" value="UniProtKB-KW"/>
</dbReference>
<dbReference type="AlphaFoldDB" id="A0A6J8E9A5"/>
<evidence type="ECO:0000259" key="6">
    <source>
        <dbReference type="PROSITE" id="PS50888"/>
    </source>
</evidence>
<evidence type="ECO:0000256" key="1">
    <source>
        <dbReference type="ARBA" id="ARBA00004123"/>
    </source>
</evidence>
<evidence type="ECO:0000256" key="4">
    <source>
        <dbReference type="ARBA" id="ARBA00023242"/>
    </source>
</evidence>
<keyword evidence="4" id="KW-0539">Nucleus</keyword>
<dbReference type="EMBL" id="CACVKT020008726">
    <property type="protein sequence ID" value="CAC5417010.1"/>
    <property type="molecule type" value="Genomic_DNA"/>
</dbReference>
<evidence type="ECO:0000256" key="2">
    <source>
        <dbReference type="ARBA" id="ARBA00022902"/>
    </source>
</evidence>
<comment type="subcellular location">
    <subcellularLocation>
        <location evidence="1">Nucleus</location>
    </subcellularLocation>
</comment>
<protein>
    <submittedName>
        <fullName evidence="7">ASCL</fullName>
    </submittedName>
</protein>
<evidence type="ECO:0000313" key="8">
    <source>
        <dbReference type="Proteomes" id="UP000507470"/>
    </source>
</evidence>
<dbReference type="Pfam" id="PF00010">
    <property type="entry name" value="HLH"/>
    <property type="match status" value="1"/>
</dbReference>
<dbReference type="GO" id="GO:0000981">
    <property type="term" value="F:DNA-binding transcription factor activity, RNA polymerase II-specific"/>
    <property type="evidence" value="ECO:0007669"/>
    <property type="project" value="TreeGrafter"/>
</dbReference>